<evidence type="ECO:0000256" key="6">
    <source>
        <dbReference type="PIRSR" id="PIRSR001221-2"/>
    </source>
</evidence>
<gene>
    <name evidence="8" type="ORF">DB88DRAFT_484121</name>
</gene>
<sequence length="580" mass="63294">MSKGTPIKDPFDPERSTVPAKIRARNQLIRDAEALYGHEPDEADREILNTDPATLVDRLKRGEGGFTCQRVMQAYIRAACAVQRTHNCLTEVMFQEAMAEAKRKDAERESGAACEGPFWGLPSSFKDTFNVVGVDTSLGCSPHCDKPTKDPRDEGELVKLFRLGGGIPFCKTNIPQTLLAFECSNPVFGPALHPTDPARAPGGSSGGEAALVALKATPVGWGSDIGGSLRIPAHYSGICGLKPVKGRWPSAMGRKPIPGFEAVRVSVGPMARNVSDLTWAAKVITDLTTQSGNRGEESLVPVPWREVTLPKVLRVGWFTEFGGVKTSPACARAVKVVVDSMKAAGHQVEEFHPPEPVQALKIFAALTSSDGYQTLLSNIGSDPMEPSMRLVTLGPKIPSLIKALAVWAIKTVVGDETFASAFETSKRKDVRQFWEWTDRRDVWAETFNRMAWAENKYDMIVCPVQATPALKHGETEFLSPLSLSTIMYNICDSTVGVLPVVRVDKEQDAVSSASGTNESGSKDLPRSKLLEKRVYHPETGVYDEQAMHGLPVGVQIVGRAYEEEKVLAMMKIVEELVKYE</sequence>
<dbReference type="GO" id="GO:0004040">
    <property type="term" value="F:amidase activity"/>
    <property type="evidence" value="ECO:0007669"/>
    <property type="project" value="UniProtKB-EC"/>
</dbReference>
<evidence type="ECO:0000259" key="7">
    <source>
        <dbReference type="Pfam" id="PF01425"/>
    </source>
</evidence>
<feature type="binding site" evidence="6">
    <location>
        <position position="204"/>
    </location>
    <ligand>
        <name>substrate</name>
    </ligand>
</feature>
<dbReference type="SUPFAM" id="SSF75304">
    <property type="entry name" value="Amidase signature (AS) enzymes"/>
    <property type="match status" value="1"/>
</dbReference>
<comment type="similarity">
    <text evidence="2">Belongs to the amidase family.</text>
</comment>
<evidence type="ECO:0000313" key="8">
    <source>
        <dbReference type="EMBL" id="KAK1925491.1"/>
    </source>
</evidence>
<comment type="catalytic activity">
    <reaction evidence="1">
        <text>a monocarboxylic acid amide + H2O = a monocarboxylate + NH4(+)</text>
        <dbReference type="Rhea" id="RHEA:12020"/>
        <dbReference type="ChEBI" id="CHEBI:15377"/>
        <dbReference type="ChEBI" id="CHEBI:28938"/>
        <dbReference type="ChEBI" id="CHEBI:35757"/>
        <dbReference type="ChEBI" id="CHEBI:83628"/>
        <dbReference type="EC" id="3.5.1.4"/>
    </reaction>
</comment>
<dbReference type="GO" id="GO:0017064">
    <property type="term" value="F:fatty acid amide hydrolase activity"/>
    <property type="evidence" value="ECO:0007669"/>
    <property type="project" value="TreeGrafter"/>
</dbReference>
<feature type="active site" description="Acyl-ester intermediate" evidence="5">
    <location>
        <position position="228"/>
    </location>
</feature>
<proteinExistence type="inferred from homology"/>
<evidence type="ECO:0000256" key="1">
    <source>
        <dbReference type="ARBA" id="ARBA00001311"/>
    </source>
</evidence>
<dbReference type="Pfam" id="PF01425">
    <property type="entry name" value="Amidase"/>
    <property type="match status" value="1"/>
</dbReference>
<feature type="active site" description="Charge relay system" evidence="5">
    <location>
        <position position="126"/>
    </location>
</feature>
<dbReference type="InterPro" id="IPR020556">
    <property type="entry name" value="Amidase_CS"/>
</dbReference>
<dbReference type="AlphaFoldDB" id="A0AAD9L6M2"/>
<accession>A0AAD9L6M2</accession>
<evidence type="ECO:0000256" key="3">
    <source>
        <dbReference type="ARBA" id="ARBA00012922"/>
    </source>
</evidence>
<dbReference type="GO" id="GO:0009062">
    <property type="term" value="P:fatty acid catabolic process"/>
    <property type="evidence" value="ECO:0007669"/>
    <property type="project" value="TreeGrafter"/>
</dbReference>
<dbReference type="PANTHER" id="PTHR45847:SF6">
    <property type="entry name" value="FATTY ACID AMIDE HYDROLASE"/>
    <property type="match status" value="1"/>
</dbReference>
<keyword evidence="4" id="KW-0378">Hydrolase</keyword>
<comment type="caution">
    <text evidence="8">The sequence shown here is derived from an EMBL/GenBank/DDBJ whole genome shotgun (WGS) entry which is preliminary data.</text>
</comment>
<dbReference type="Proteomes" id="UP001182556">
    <property type="component" value="Unassembled WGS sequence"/>
</dbReference>
<feature type="binding site" evidence="6">
    <location>
        <position position="178"/>
    </location>
    <ligand>
        <name>substrate</name>
    </ligand>
</feature>
<dbReference type="EC" id="3.5.1.4" evidence="3"/>
<dbReference type="Gene3D" id="3.90.1300.10">
    <property type="entry name" value="Amidase signature (AS) domain"/>
    <property type="match status" value="1"/>
</dbReference>
<dbReference type="PROSITE" id="PS00571">
    <property type="entry name" value="AMIDASES"/>
    <property type="match status" value="1"/>
</dbReference>
<dbReference type="FunFam" id="3.90.1300.10:FF:000003">
    <property type="entry name" value="Amidase signature enzyme"/>
    <property type="match status" value="1"/>
</dbReference>
<name>A0AAD9L6M2_PAPLA</name>
<evidence type="ECO:0000256" key="4">
    <source>
        <dbReference type="ARBA" id="ARBA00022801"/>
    </source>
</evidence>
<evidence type="ECO:0000313" key="9">
    <source>
        <dbReference type="Proteomes" id="UP001182556"/>
    </source>
</evidence>
<dbReference type="InterPro" id="IPR036928">
    <property type="entry name" value="AS_sf"/>
</dbReference>
<dbReference type="PANTHER" id="PTHR45847">
    <property type="entry name" value="FATTY ACID AMIDE HYDROLASE"/>
    <property type="match status" value="1"/>
</dbReference>
<dbReference type="InterPro" id="IPR052096">
    <property type="entry name" value="Endocannabinoid_amidase"/>
</dbReference>
<feature type="domain" description="Amidase" evidence="7">
    <location>
        <begin position="71"/>
        <end position="567"/>
    </location>
</feature>
<dbReference type="InterPro" id="IPR023631">
    <property type="entry name" value="Amidase_dom"/>
</dbReference>
<reference evidence="8" key="1">
    <citation type="submission" date="2023-02" db="EMBL/GenBank/DDBJ databases">
        <title>Identification and recombinant expression of a fungal hydrolase from Papiliotrema laurentii that hydrolyzes apple cutin and clears colloidal polyester polyurethane.</title>
        <authorList>
            <consortium name="DOE Joint Genome Institute"/>
            <person name="Roman V.A."/>
            <person name="Bojanowski C."/>
            <person name="Crable B.R."/>
            <person name="Wagner D.N."/>
            <person name="Hung C.S."/>
            <person name="Nadeau L.J."/>
            <person name="Schratz L."/>
            <person name="Haridas S."/>
            <person name="Pangilinan J."/>
            <person name="Lipzen A."/>
            <person name="Na H."/>
            <person name="Yan M."/>
            <person name="Ng V."/>
            <person name="Grigoriev I.V."/>
            <person name="Spatafora J.W."/>
            <person name="Barlow D."/>
            <person name="Biffinger J."/>
            <person name="Kelley-Loughnane N."/>
            <person name="Varaljay V.A."/>
            <person name="Crookes-Goodson W.J."/>
        </authorList>
    </citation>
    <scope>NUCLEOTIDE SEQUENCE</scope>
    <source>
        <strain evidence="8">5307AH</strain>
    </source>
</reference>
<dbReference type="EMBL" id="JAODAN010000003">
    <property type="protein sequence ID" value="KAK1925491.1"/>
    <property type="molecule type" value="Genomic_DNA"/>
</dbReference>
<feature type="active site" description="Charge relay system" evidence="5">
    <location>
        <position position="204"/>
    </location>
</feature>
<protein>
    <recommendedName>
        <fullName evidence="3">amidase</fullName>
        <ecNumber evidence="3">3.5.1.4</ecNumber>
    </recommendedName>
</protein>
<evidence type="ECO:0000256" key="2">
    <source>
        <dbReference type="ARBA" id="ARBA00009199"/>
    </source>
</evidence>
<keyword evidence="9" id="KW-1185">Reference proteome</keyword>
<dbReference type="PIRSF" id="PIRSF001221">
    <property type="entry name" value="Amidase_fungi"/>
    <property type="match status" value="1"/>
</dbReference>
<organism evidence="8 9">
    <name type="scientific">Papiliotrema laurentii</name>
    <name type="common">Cryptococcus laurentii</name>
    <dbReference type="NCBI Taxonomy" id="5418"/>
    <lineage>
        <taxon>Eukaryota</taxon>
        <taxon>Fungi</taxon>
        <taxon>Dikarya</taxon>
        <taxon>Basidiomycota</taxon>
        <taxon>Agaricomycotina</taxon>
        <taxon>Tremellomycetes</taxon>
        <taxon>Tremellales</taxon>
        <taxon>Rhynchogastremaceae</taxon>
        <taxon>Papiliotrema</taxon>
    </lineage>
</organism>
<feature type="binding site" evidence="6">
    <location>
        <begin position="225"/>
        <end position="228"/>
    </location>
    <ligand>
        <name>substrate</name>
    </ligand>
</feature>
<evidence type="ECO:0000256" key="5">
    <source>
        <dbReference type="PIRSR" id="PIRSR001221-1"/>
    </source>
</evidence>